<feature type="domain" description="Thioesterase" evidence="3">
    <location>
        <begin position="58"/>
        <end position="134"/>
    </location>
</feature>
<keyword evidence="2" id="KW-0378">Hydrolase</keyword>
<dbReference type="Gene3D" id="3.10.129.10">
    <property type="entry name" value="Hotdog Thioesterase"/>
    <property type="match status" value="1"/>
</dbReference>
<dbReference type="RefSeq" id="WP_085383789.1">
    <property type="nucleotide sequence ID" value="NZ_NAFJ01000123.1"/>
</dbReference>
<organism evidence="4 5">
    <name type="scientific">Bradyrhizobium canariense</name>
    <dbReference type="NCBI Taxonomy" id="255045"/>
    <lineage>
        <taxon>Bacteria</taxon>
        <taxon>Pseudomonadati</taxon>
        <taxon>Pseudomonadota</taxon>
        <taxon>Alphaproteobacteria</taxon>
        <taxon>Hyphomicrobiales</taxon>
        <taxon>Nitrobacteraceae</taxon>
        <taxon>Bradyrhizobium</taxon>
    </lineage>
</organism>
<reference evidence="4 5" key="1">
    <citation type="submission" date="2017-03" db="EMBL/GenBank/DDBJ databases">
        <title>Whole genome sequences of fourteen strains of Bradyrhizobium canariense and one strain of Bradyrhizobium japonicum isolated from Lupinus (Papilionoideae: Genisteae) species in Algeria.</title>
        <authorList>
            <person name="Crovadore J."/>
            <person name="Chekireb D."/>
            <person name="Brachmann A."/>
            <person name="Chablais R."/>
            <person name="Cochard B."/>
            <person name="Lefort F."/>
        </authorList>
    </citation>
    <scope>NUCLEOTIDE SEQUENCE [LARGE SCALE GENOMIC DNA]</scope>
    <source>
        <strain evidence="4 5">UBMAN05</strain>
    </source>
</reference>
<proteinExistence type="inferred from homology"/>
<evidence type="ECO:0000259" key="3">
    <source>
        <dbReference type="Pfam" id="PF03061"/>
    </source>
</evidence>
<sequence>MSTRDAVTSSESFWDMIEGRRPFSPSSELLGFKILSIDAEAGTMETKFEATPQFLNAGGTVQGGFITAMLDDTVSYAGVVHLKGTHTLPTLEIKISFMRPAFVGPLFGTGRLVHRGRDFAFLEGSLRDKDAKLIATATASARIIAIEELRARLVAKEALRNAS</sequence>
<accession>A0ABX3X8D6</accession>
<dbReference type="EMBL" id="NAFK01000139">
    <property type="protein sequence ID" value="OSJ32838.1"/>
    <property type="molecule type" value="Genomic_DNA"/>
</dbReference>
<dbReference type="PANTHER" id="PTHR21660:SF1">
    <property type="entry name" value="ACYL-COENZYME A THIOESTERASE 13"/>
    <property type="match status" value="1"/>
</dbReference>
<gene>
    <name evidence="4" type="ORF">BST63_06820</name>
</gene>
<evidence type="ECO:0000313" key="5">
    <source>
        <dbReference type="Proteomes" id="UP000193884"/>
    </source>
</evidence>
<evidence type="ECO:0000256" key="1">
    <source>
        <dbReference type="ARBA" id="ARBA00008324"/>
    </source>
</evidence>
<dbReference type="InterPro" id="IPR039298">
    <property type="entry name" value="ACOT13"/>
</dbReference>
<dbReference type="Pfam" id="PF03061">
    <property type="entry name" value="4HBT"/>
    <property type="match status" value="1"/>
</dbReference>
<keyword evidence="5" id="KW-1185">Reference proteome</keyword>
<dbReference type="Proteomes" id="UP000193884">
    <property type="component" value="Unassembled WGS sequence"/>
</dbReference>
<dbReference type="InterPro" id="IPR029069">
    <property type="entry name" value="HotDog_dom_sf"/>
</dbReference>
<dbReference type="InterPro" id="IPR003736">
    <property type="entry name" value="PAAI_dom"/>
</dbReference>
<dbReference type="PANTHER" id="PTHR21660">
    <property type="entry name" value="THIOESTERASE SUPERFAMILY MEMBER-RELATED"/>
    <property type="match status" value="1"/>
</dbReference>
<dbReference type="NCBIfam" id="TIGR00369">
    <property type="entry name" value="unchar_dom_1"/>
    <property type="match status" value="1"/>
</dbReference>
<dbReference type="InterPro" id="IPR006683">
    <property type="entry name" value="Thioestr_dom"/>
</dbReference>
<evidence type="ECO:0000256" key="2">
    <source>
        <dbReference type="ARBA" id="ARBA00022801"/>
    </source>
</evidence>
<comment type="similarity">
    <text evidence="1">Belongs to the thioesterase PaaI family.</text>
</comment>
<dbReference type="CDD" id="cd03443">
    <property type="entry name" value="PaaI_thioesterase"/>
    <property type="match status" value="1"/>
</dbReference>
<comment type="caution">
    <text evidence="4">The sequence shown here is derived from an EMBL/GenBank/DDBJ whole genome shotgun (WGS) entry which is preliminary data.</text>
</comment>
<dbReference type="SUPFAM" id="SSF54637">
    <property type="entry name" value="Thioesterase/thiol ester dehydrase-isomerase"/>
    <property type="match status" value="1"/>
</dbReference>
<protein>
    <recommendedName>
        <fullName evidence="3">Thioesterase domain-containing protein</fullName>
    </recommendedName>
</protein>
<evidence type="ECO:0000313" key="4">
    <source>
        <dbReference type="EMBL" id="OSJ32838.1"/>
    </source>
</evidence>
<name>A0ABX3X8D6_9BRAD</name>